<feature type="compositionally biased region" description="Basic and acidic residues" evidence="1">
    <location>
        <begin position="234"/>
        <end position="243"/>
    </location>
</feature>
<keyword evidence="2" id="KW-0812">Transmembrane</keyword>
<accession>A0AAN8A338</accession>
<reference evidence="3" key="1">
    <citation type="submission" date="2023-08" db="EMBL/GenBank/DDBJ databases">
        <title>Black Yeasts Isolated from many extreme environments.</title>
        <authorList>
            <person name="Coleine C."/>
            <person name="Stajich J.E."/>
            <person name="Selbmann L."/>
        </authorList>
    </citation>
    <scope>NUCLEOTIDE SEQUENCE</scope>
    <source>
        <strain evidence="3">CCFEE 5810</strain>
    </source>
</reference>
<proteinExistence type="predicted"/>
<dbReference type="AlphaFoldDB" id="A0AAN8A338"/>
<name>A0AAN8A338_9PEZI</name>
<gene>
    <name evidence="3" type="ORF">LTR97_005124</name>
</gene>
<feature type="region of interest" description="Disordered" evidence="1">
    <location>
        <begin position="218"/>
        <end position="243"/>
    </location>
</feature>
<evidence type="ECO:0000256" key="1">
    <source>
        <dbReference type="SAM" id="MobiDB-lite"/>
    </source>
</evidence>
<evidence type="ECO:0000313" key="4">
    <source>
        <dbReference type="Proteomes" id="UP001310594"/>
    </source>
</evidence>
<evidence type="ECO:0000313" key="3">
    <source>
        <dbReference type="EMBL" id="KAK5700607.1"/>
    </source>
</evidence>
<sequence>MSTRAYIYPKKLNIFLAPFAQTAYIGGFRLVSVVVLMVGTFSAAPAWYLDDSIPNWTVPLVILFSAAPFAMAAAFGPTVANITVHLPSSARRSKESLMAFANNVGPNTMLTVKFIRFAPWLATRHMFFADLRRLPISRVRLSNFEHVPLQNQGKPENKGVWGWMAKMYFGRYWVNMTGTGQKNSSVPMWGRMWEQIPWSGEEEAKALAKLEKKAMMGGKPLPISRTKRSIIRPTEAERSGRRR</sequence>
<dbReference type="EMBL" id="JAVRQU010000007">
    <property type="protein sequence ID" value="KAK5700607.1"/>
    <property type="molecule type" value="Genomic_DNA"/>
</dbReference>
<dbReference type="Proteomes" id="UP001310594">
    <property type="component" value="Unassembled WGS sequence"/>
</dbReference>
<keyword evidence="2" id="KW-1133">Transmembrane helix</keyword>
<feature type="transmembrane region" description="Helical" evidence="2">
    <location>
        <begin position="12"/>
        <end position="38"/>
    </location>
</feature>
<keyword evidence="2" id="KW-0472">Membrane</keyword>
<evidence type="ECO:0000256" key="2">
    <source>
        <dbReference type="SAM" id="Phobius"/>
    </source>
</evidence>
<feature type="transmembrane region" description="Helical" evidence="2">
    <location>
        <begin position="58"/>
        <end position="84"/>
    </location>
</feature>
<organism evidence="3 4">
    <name type="scientific">Elasticomyces elasticus</name>
    <dbReference type="NCBI Taxonomy" id="574655"/>
    <lineage>
        <taxon>Eukaryota</taxon>
        <taxon>Fungi</taxon>
        <taxon>Dikarya</taxon>
        <taxon>Ascomycota</taxon>
        <taxon>Pezizomycotina</taxon>
        <taxon>Dothideomycetes</taxon>
        <taxon>Dothideomycetidae</taxon>
        <taxon>Mycosphaerellales</taxon>
        <taxon>Teratosphaeriaceae</taxon>
        <taxon>Elasticomyces</taxon>
    </lineage>
</organism>
<protein>
    <submittedName>
        <fullName evidence="3">Uncharacterized protein</fullName>
    </submittedName>
</protein>
<comment type="caution">
    <text evidence="3">The sequence shown here is derived from an EMBL/GenBank/DDBJ whole genome shotgun (WGS) entry which is preliminary data.</text>
</comment>